<dbReference type="Pfam" id="PF01614">
    <property type="entry name" value="IclR_C"/>
    <property type="match status" value="1"/>
</dbReference>
<keyword evidence="2" id="KW-0805">Transcription regulation</keyword>
<dbReference type="GO" id="GO:0045892">
    <property type="term" value="P:negative regulation of DNA-templated transcription"/>
    <property type="evidence" value="ECO:0007669"/>
    <property type="project" value="TreeGrafter"/>
</dbReference>
<dbReference type="Pfam" id="PF09339">
    <property type="entry name" value="HTH_IclR"/>
    <property type="match status" value="1"/>
</dbReference>
<accession>H5TTD7</accession>
<reference evidence="11" key="1">
    <citation type="submission" date="2012-02" db="EMBL/GenBank/DDBJ databases">
        <title>Whole genome shotgun sequence of Gordonia otitidis NBRC 100426.</title>
        <authorList>
            <person name="Yoshida I."/>
            <person name="Hosoyama A."/>
            <person name="Tsuchikane K."/>
            <person name="Katsumata H."/>
            <person name="Yamazaki S."/>
            <person name="Fujita N."/>
        </authorList>
    </citation>
    <scope>NUCLEOTIDE SEQUENCE [LARGE SCALE GENOMIC DNA]</scope>
    <source>
        <strain evidence="11">NBRC 100426</strain>
    </source>
</reference>
<keyword evidence="3" id="KW-0238">DNA-binding</keyword>
<feature type="region of interest" description="Disordered" evidence="7">
    <location>
        <begin position="1"/>
        <end position="36"/>
    </location>
</feature>
<dbReference type="InterPro" id="IPR014757">
    <property type="entry name" value="Tscrpt_reg_IclR_C"/>
</dbReference>
<dbReference type="GO" id="GO:0003677">
    <property type="term" value="F:DNA binding"/>
    <property type="evidence" value="ECO:0007669"/>
    <property type="project" value="UniProtKB-KW"/>
</dbReference>
<gene>
    <name evidence="11" type="ORF">GOOTI_238_00250</name>
</gene>
<evidence type="ECO:0000256" key="4">
    <source>
        <dbReference type="ARBA" id="ARBA00023163"/>
    </source>
</evidence>
<evidence type="ECO:0000256" key="2">
    <source>
        <dbReference type="ARBA" id="ARBA00023015"/>
    </source>
</evidence>
<feature type="domain" description="HTH deoR-type" evidence="8">
    <location>
        <begin position="41"/>
        <end position="96"/>
    </location>
</feature>
<dbReference type="SUPFAM" id="SSF55781">
    <property type="entry name" value="GAF domain-like"/>
    <property type="match status" value="1"/>
</dbReference>
<comment type="function">
    <text evidence="5">May be an activator protein for the gylABX operon.</text>
</comment>
<sequence>MSTDDAPGSDRAAAADAPDGDRAAAADAPDGDRAAGGAVQSVDRALRIMELIADAGTAGITELSVALGVHKSTVSRIVASLESRGFVEQAPGGRKYRIGFTVVRLAGSTTATTDLAKLGQDVCDEVAERTGETTNLAVLDAAQAINVVESQGSSSVALKTWIGQPSPAHATSSGKALLTGLSEAELRALYPGGLPGFTDNTITDVDELVADVATSAARGWALADEELEVGLVALAAPVRDHSGAVVSALSISGPRYRLDPADAPELAEGVVRAANTVSRRLGYRG</sequence>
<dbReference type="SMART" id="SM00346">
    <property type="entry name" value="HTH_ICLR"/>
    <property type="match status" value="1"/>
</dbReference>
<dbReference type="PANTHER" id="PTHR30136">
    <property type="entry name" value="HELIX-TURN-HELIX TRANSCRIPTIONAL REGULATOR, ICLR FAMILY"/>
    <property type="match status" value="1"/>
</dbReference>
<evidence type="ECO:0000259" key="9">
    <source>
        <dbReference type="PROSITE" id="PS51077"/>
    </source>
</evidence>
<comment type="caution">
    <text evidence="11">The sequence shown here is derived from an EMBL/GenBank/DDBJ whole genome shotgun (WGS) entry which is preliminary data.</text>
</comment>
<proteinExistence type="predicted"/>
<feature type="domain" description="IclR-ED" evidence="10">
    <location>
        <begin position="101"/>
        <end position="283"/>
    </location>
</feature>
<dbReference type="STRING" id="1108044.GOOTI_238_00250"/>
<evidence type="ECO:0000259" key="8">
    <source>
        <dbReference type="PROSITE" id="PS51000"/>
    </source>
</evidence>
<evidence type="ECO:0000256" key="5">
    <source>
        <dbReference type="ARBA" id="ARBA00058938"/>
    </source>
</evidence>
<dbReference type="PROSITE" id="PS51000">
    <property type="entry name" value="HTH_DEOR_2"/>
    <property type="match status" value="1"/>
</dbReference>
<dbReference type="InterPro" id="IPR050707">
    <property type="entry name" value="HTH_MetabolicPath_Reg"/>
</dbReference>
<protein>
    <recommendedName>
        <fullName evidence="6">Glycerol operon regulatory protein</fullName>
    </recommendedName>
</protein>
<dbReference type="AlphaFoldDB" id="H5TTD7"/>
<dbReference type="Proteomes" id="UP000005038">
    <property type="component" value="Unassembled WGS sequence"/>
</dbReference>
<evidence type="ECO:0000313" key="12">
    <source>
        <dbReference type="Proteomes" id="UP000005038"/>
    </source>
</evidence>
<dbReference type="GO" id="GO:0003700">
    <property type="term" value="F:DNA-binding transcription factor activity"/>
    <property type="evidence" value="ECO:0007669"/>
    <property type="project" value="InterPro"/>
</dbReference>
<dbReference type="PANTHER" id="PTHR30136:SF24">
    <property type="entry name" value="HTH-TYPE TRANSCRIPTIONAL REPRESSOR ALLR"/>
    <property type="match status" value="1"/>
</dbReference>
<dbReference type="EMBL" id="BAFB01000238">
    <property type="protein sequence ID" value="GAB36745.1"/>
    <property type="molecule type" value="Genomic_DNA"/>
</dbReference>
<dbReference type="InterPro" id="IPR005471">
    <property type="entry name" value="Tscrpt_reg_IclR_N"/>
</dbReference>
<evidence type="ECO:0000256" key="7">
    <source>
        <dbReference type="SAM" id="MobiDB-lite"/>
    </source>
</evidence>
<dbReference type="SUPFAM" id="SSF46785">
    <property type="entry name" value="Winged helix' DNA-binding domain"/>
    <property type="match status" value="1"/>
</dbReference>
<dbReference type="PROSITE" id="PS51077">
    <property type="entry name" value="HTH_ICLR"/>
    <property type="match status" value="1"/>
</dbReference>
<dbReference type="PROSITE" id="PS51078">
    <property type="entry name" value="ICLR_ED"/>
    <property type="match status" value="1"/>
</dbReference>
<dbReference type="RefSeq" id="WP_007240907.1">
    <property type="nucleotide sequence ID" value="NZ_BAFB01000238.1"/>
</dbReference>
<evidence type="ECO:0000256" key="3">
    <source>
        <dbReference type="ARBA" id="ARBA00023125"/>
    </source>
</evidence>
<dbReference type="Gene3D" id="1.10.10.10">
    <property type="entry name" value="Winged helix-like DNA-binding domain superfamily/Winged helix DNA-binding domain"/>
    <property type="match status" value="1"/>
</dbReference>
<dbReference type="CDD" id="cd00090">
    <property type="entry name" value="HTH_ARSR"/>
    <property type="match status" value="1"/>
</dbReference>
<dbReference type="InterPro" id="IPR036388">
    <property type="entry name" value="WH-like_DNA-bd_sf"/>
</dbReference>
<organism evidence="11 12">
    <name type="scientific">Gordonia otitidis (strain DSM 44809 / CCUG 52243 / JCM 12355 / NBRC 100426 / IFM 10032)</name>
    <dbReference type="NCBI Taxonomy" id="1108044"/>
    <lineage>
        <taxon>Bacteria</taxon>
        <taxon>Bacillati</taxon>
        <taxon>Actinomycetota</taxon>
        <taxon>Actinomycetes</taxon>
        <taxon>Mycobacteriales</taxon>
        <taxon>Gordoniaceae</taxon>
        <taxon>Gordonia</taxon>
    </lineage>
</organism>
<evidence type="ECO:0000259" key="10">
    <source>
        <dbReference type="PROSITE" id="PS51078"/>
    </source>
</evidence>
<dbReference type="FunFam" id="1.10.10.10:FF:000056">
    <property type="entry name" value="IclR family transcriptional regulator"/>
    <property type="match status" value="1"/>
</dbReference>
<dbReference type="InterPro" id="IPR029016">
    <property type="entry name" value="GAF-like_dom_sf"/>
</dbReference>
<feature type="compositionally biased region" description="Low complexity" evidence="7">
    <location>
        <begin position="1"/>
        <end position="18"/>
    </location>
</feature>
<keyword evidence="12" id="KW-1185">Reference proteome</keyword>
<feature type="domain" description="HTH iclR-type" evidence="9">
    <location>
        <begin position="39"/>
        <end position="100"/>
    </location>
</feature>
<keyword evidence="4" id="KW-0804">Transcription</keyword>
<evidence type="ECO:0000256" key="1">
    <source>
        <dbReference type="ARBA" id="ARBA00022798"/>
    </source>
</evidence>
<dbReference type="InterPro" id="IPR001034">
    <property type="entry name" value="DeoR_HTH"/>
</dbReference>
<keyword evidence="1" id="KW-0319">Glycerol metabolism</keyword>
<dbReference type="InterPro" id="IPR036390">
    <property type="entry name" value="WH_DNA-bd_sf"/>
</dbReference>
<evidence type="ECO:0000256" key="6">
    <source>
        <dbReference type="ARBA" id="ARBA00070406"/>
    </source>
</evidence>
<dbReference type="InterPro" id="IPR011991">
    <property type="entry name" value="ArsR-like_HTH"/>
</dbReference>
<dbReference type="GO" id="GO:0006071">
    <property type="term" value="P:glycerol metabolic process"/>
    <property type="evidence" value="ECO:0007669"/>
    <property type="project" value="UniProtKB-KW"/>
</dbReference>
<name>H5TTD7_GORO1</name>
<dbReference type="Gene3D" id="3.30.450.40">
    <property type="match status" value="1"/>
</dbReference>
<evidence type="ECO:0000313" key="11">
    <source>
        <dbReference type="EMBL" id="GAB36745.1"/>
    </source>
</evidence>